<dbReference type="GO" id="GO:0007166">
    <property type="term" value="P:cell surface receptor signaling pathway"/>
    <property type="evidence" value="ECO:0007669"/>
    <property type="project" value="InterPro"/>
</dbReference>
<feature type="transmembrane region" description="Helical" evidence="6">
    <location>
        <begin position="104"/>
        <end position="120"/>
    </location>
</feature>
<organism evidence="8 9">
    <name type="scientific">Hapsidospora chrysogenum (strain ATCC 11550 / CBS 779.69 / DSM 880 / IAM 14645 / JCM 23072 / IMI 49137)</name>
    <name type="common">Acremonium chrysogenum</name>
    <dbReference type="NCBI Taxonomy" id="857340"/>
    <lineage>
        <taxon>Eukaryota</taxon>
        <taxon>Fungi</taxon>
        <taxon>Dikarya</taxon>
        <taxon>Ascomycota</taxon>
        <taxon>Pezizomycotina</taxon>
        <taxon>Sordariomycetes</taxon>
        <taxon>Hypocreomycetidae</taxon>
        <taxon>Hypocreales</taxon>
        <taxon>Bionectriaceae</taxon>
        <taxon>Hapsidospora</taxon>
    </lineage>
</organism>
<dbReference type="HOGENOM" id="CLU_024810_0_1_1"/>
<comment type="caution">
    <text evidence="8">The sequence shown here is derived from an EMBL/GenBank/DDBJ whole genome shotgun (WGS) entry which is preliminary data.</text>
</comment>
<evidence type="ECO:0000313" key="8">
    <source>
        <dbReference type="EMBL" id="KFH43729.1"/>
    </source>
</evidence>
<evidence type="ECO:0000256" key="3">
    <source>
        <dbReference type="ARBA" id="ARBA00022989"/>
    </source>
</evidence>
<feature type="transmembrane region" description="Helical" evidence="6">
    <location>
        <begin position="132"/>
        <end position="152"/>
    </location>
</feature>
<feature type="transmembrane region" description="Helical" evidence="6">
    <location>
        <begin position="356"/>
        <end position="374"/>
    </location>
</feature>
<dbReference type="GO" id="GO:0004930">
    <property type="term" value="F:G protein-coupled receptor activity"/>
    <property type="evidence" value="ECO:0007669"/>
    <property type="project" value="TreeGrafter"/>
</dbReference>
<feature type="transmembrane region" description="Helical" evidence="6">
    <location>
        <begin position="20"/>
        <end position="46"/>
    </location>
</feature>
<dbReference type="EMBL" id="JPKY01000063">
    <property type="protein sequence ID" value="KFH43729.1"/>
    <property type="molecule type" value="Genomic_DNA"/>
</dbReference>
<evidence type="ECO:0000256" key="4">
    <source>
        <dbReference type="ARBA" id="ARBA00023136"/>
    </source>
</evidence>
<dbReference type="OrthoDB" id="18453at2759"/>
<protein>
    <submittedName>
        <fullName evidence="8">Cyclic AMP receptor-like protein A-like protein</fullName>
    </submittedName>
</protein>
<dbReference type="Gene3D" id="1.20.1070.10">
    <property type="entry name" value="Rhodopsin 7-helix transmembrane proteins"/>
    <property type="match status" value="1"/>
</dbReference>
<feature type="domain" description="G-protein coupled receptors family 2 profile 2" evidence="7">
    <location>
        <begin position="23"/>
        <end position="205"/>
    </location>
</feature>
<accession>A0A086T2Z7</accession>
<feature type="transmembrane region" description="Helical" evidence="6">
    <location>
        <begin position="58"/>
        <end position="78"/>
    </location>
</feature>
<evidence type="ECO:0000256" key="6">
    <source>
        <dbReference type="SAM" id="Phobius"/>
    </source>
</evidence>
<proteinExistence type="predicted"/>
<feature type="transmembrane region" description="Helical" evidence="6">
    <location>
        <begin position="182"/>
        <end position="205"/>
    </location>
</feature>
<dbReference type="Proteomes" id="UP000029964">
    <property type="component" value="Unassembled WGS sequence"/>
</dbReference>
<evidence type="ECO:0000256" key="1">
    <source>
        <dbReference type="ARBA" id="ARBA00004141"/>
    </source>
</evidence>
<dbReference type="SUPFAM" id="SSF81321">
    <property type="entry name" value="Family A G protein-coupled receptor-like"/>
    <property type="match status" value="1"/>
</dbReference>
<keyword evidence="4 6" id="KW-0472">Membrane</keyword>
<comment type="subcellular location">
    <subcellularLocation>
        <location evidence="1">Membrane</location>
        <topology evidence="1">Multi-pass membrane protein</topology>
    </subcellularLocation>
</comment>
<keyword evidence="9" id="KW-1185">Reference proteome</keyword>
<sequence>MPGDEFPNVPSSEHMTGGQMLTIVSLERTGGCVSLAAVMLIFVAYYLFPGVRNVQNTFIVFASIANVGASIASVMARAGLSRGRESSLCQAQSFLFEMFMQSDPWWALAMAINVFLVFYFRASPDSFQKWWWLYCLICYGGPFIIALALLLVRHPERGPIYGEATIWCWVDREWDDIRIYTYYMLIWICIVGSIVLYFMVGYHVFQSRNQLRSFSTTTKSRDRDVAQTDDRVHIRLPDVPADGFYGTVITEVQVIHSTPSSSSLPASPKKTKVAPAVSFEADGNEHDAPAATSQYYSTVTSVPANQRRAQQRQDRRLSRRRRYHRPGGNNSSLVRSARAARAMMGKFAVDDPIKRAYLRTSVLFALSVLVTWIPSSMNRIHSWLTGESPYEYHVATAAVLPLQGLWNAVIFFVTSGTALRKGWRQWRGHGEGRPGGNMPGDEEEGGVGGAARHSAARNNEGREDSDEDEVGRLVSDVELRRMAEAPRKSSSSTA</sequence>
<reference evidence="9" key="1">
    <citation type="journal article" date="2014" name="Genome Announc.">
        <title>Genome sequence and annotation of Acremonium chrysogenum, producer of the beta-lactam antibiotic cephalosporin C.</title>
        <authorList>
            <person name="Terfehr D."/>
            <person name="Dahlmann T.A."/>
            <person name="Specht T."/>
            <person name="Zadra I."/>
            <person name="Kuernsteiner H."/>
            <person name="Kueck U."/>
        </authorList>
    </citation>
    <scope>NUCLEOTIDE SEQUENCE [LARGE SCALE GENOMIC DNA]</scope>
    <source>
        <strain evidence="9">ATCC 11550 / CBS 779.69 / DSM 880 / IAM 14645 / JCM 23072 / IMI 49137</strain>
    </source>
</reference>
<gene>
    <name evidence="8" type="ORF">ACRE_054970</name>
</gene>
<keyword evidence="8" id="KW-0675">Receptor</keyword>
<feature type="compositionally biased region" description="Basic and acidic residues" evidence="5">
    <location>
        <begin position="475"/>
        <end position="487"/>
    </location>
</feature>
<dbReference type="AlphaFoldDB" id="A0A086T2Z7"/>
<dbReference type="PROSITE" id="PS50261">
    <property type="entry name" value="G_PROTEIN_RECEP_F2_4"/>
    <property type="match status" value="1"/>
</dbReference>
<feature type="region of interest" description="Disordered" evidence="5">
    <location>
        <begin position="425"/>
        <end position="494"/>
    </location>
</feature>
<feature type="transmembrane region" description="Helical" evidence="6">
    <location>
        <begin position="394"/>
        <end position="419"/>
    </location>
</feature>
<evidence type="ECO:0000256" key="2">
    <source>
        <dbReference type="ARBA" id="ARBA00022692"/>
    </source>
</evidence>
<evidence type="ECO:0000256" key="5">
    <source>
        <dbReference type="SAM" id="MobiDB-lite"/>
    </source>
</evidence>
<dbReference type="GO" id="GO:0005886">
    <property type="term" value="C:plasma membrane"/>
    <property type="evidence" value="ECO:0007669"/>
    <property type="project" value="TreeGrafter"/>
</dbReference>
<dbReference type="GO" id="GO:0007189">
    <property type="term" value="P:adenylate cyclase-activating G protein-coupled receptor signaling pathway"/>
    <property type="evidence" value="ECO:0007669"/>
    <property type="project" value="TreeGrafter"/>
</dbReference>
<name>A0A086T2Z7_HAPC1</name>
<evidence type="ECO:0000313" key="9">
    <source>
        <dbReference type="Proteomes" id="UP000029964"/>
    </source>
</evidence>
<evidence type="ECO:0000259" key="7">
    <source>
        <dbReference type="PROSITE" id="PS50261"/>
    </source>
</evidence>
<dbReference type="PANTHER" id="PTHR23112">
    <property type="entry name" value="G PROTEIN-COUPLED RECEPTOR 157-RELATED"/>
    <property type="match status" value="1"/>
</dbReference>
<keyword evidence="2 6" id="KW-0812">Transmembrane</keyword>
<feature type="region of interest" description="Disordered" evidence="5">
    <location>
        <begin position="298"/>
        <end position="332"/>
    </location>
</feature>
<dbReference type="STRING" id="857340.A0A086T2Z7"/>
<dbReference type="InterPro" id="IPR017981">
    <property type="entry name" value="GPCR_2-like_7TM"/>
</dbReference>
<dbReference type="PANTHER" id="PTHR23112:SF0">
    <property type="entry name" value="TRANSMEMBRANE PROTEIN 116"/>
    <property type="match status" value="1"/>
</dbReference>
<keyword evidence="3 6" id="KW-1133">Transmembrane helix</keyword>